<accession>A0A0D6NMM5</accession>
<dbReference type="STRING" id="1231341.Abor_031_029"/>
<evidence type="ECO:0000313" key="1">
    <source>
        <dbReference type="EMBL" id="GAN66863.1"/>
    </source>
</evidence>
<keyword evidence="2" id="KW-1185">Reference proteome</keyword>
<reference evidence="1 2" key="1">
    <citation type="submission" date="2012-11" db="EMBL/GenBank/DDBJ databases">
        <title>Whole genome sequence of Acetobacter orientalis 21F-2.</title>
        <authorList>
            <person name="Azuma Y."/>
            <person name="Higashiura N."/>
            <person name="Hirakawa H."/>
            <person name="Matsushita K."/>
        </authorList>
    </citation>
    <scope>NUCLEOTIDE SEQUENCE [LARGE SCALE GENOMIC DNA]</scope>
    <source>
        <strain evidence="1 2">21F-2</strain>
    </source>
</reference>
<dbReference type="RefSeq" id="WP_048841909.1">
    <property type="nucleotide sequence ID" value="NZ_BAMX01000031.1"/>
</dbReference>
<dbReference type="AlphaFoldDB" id="A0A0D6NMM5"/>
<name>A0A0D6NMM5_9PROT</name>
<protein>
    <submittedName>
        <fullName evidence="1">Uncharacterized protein</fullName>
    </submittedName>
</protein>
<dbReference type="Proteomes" id="UP000032670">
    <property type="component" value="Unassembled WGS sequence"/>
</dbReference>
<proteinExistence type="predicted"/>
<dbReference type="EMBL" id="BAMX01000031">
    <property type="protein sequence ID" value="GAN66863.1"/>
    <property type="molecule type" value="Genomic_DNA"/>
</dbReference>
<gene>
    <name evidence="1" type="ORF">Abor_031_029</name>
</gene>
<comment type="caution">
    <text evidence="1">The sequence shown here is derived from an EMBL/GenBank/DDBJ whole genome shotgun (WGS) entry which is preliminary data.</text>
</comment>
<evidence type="ECO:0000313" key="2">
    <source>
        <dbReference type="Proteomes" id="UP000032670"/>
    </source>
</evidence>
<sequence>MTDPRIEAAARALFDKTRTKVESKKSVSICDYSDLSDSDKEYWRDDAKIALAAADAAAWRATAVLPPAVDVGGDDE</sequence>
<organism evidence="1 2">
    <name type="scientific">Acetobacter orientalis</name>
    <dbReference type="NCBI Taxonomy" id="146474"/>
    <lineage>
        <taxon>Bacteria</taxon>
        <taxon>Pseudomonadati</taxon>
        <taxon>Pseudomonadota</taxon>
        <taxon>Alphaproteobacteria</taxon>
        <taxon>Acetobacterales</taxon>
        <taxon>Acetobacteraceae</taxon>
        <taxon>Acetobacter</taxon>
    </lineage>
</organism>
<accession>A0A6N3SUP7</accession>
<dbReference type="GeneID" id="76205005"/>